<sequence length="121" mass="13733">MGRAEIQAEINEINQSISSLTTEIDKFVEIKKSLTSFPTTISYVLVSDENIKSGYNLAGKKYSEQTTSEQELLKNLKRDFNTKIDNVSEKVSKKIQELEEEKSDLAIRKFLLGIDLLATKE</sequence>
<dbReference type="EMBL" id="JPGB01000007">
    <property type="protein sequence ID" value="KEQ49341.1"/>
    <property type="molecule type" value="Genomic_DNA"/>
</dbReference>
<feature type="coiled-coil region" evidence="1">
    <location>
        <begin position="81"/>
        <end position="108"/>
    </location>
</feature>
<proteinExistence type="predicted"/>
<organism evidence="2 3">
    <name type="scientific">Streptococcus oralis</name>
    <dbReference type="NCBI Taxonomy" id="1303"/>
    <lineage>
        <taxon>Bacteria</taxon>
        <taxon>Bacillati</taxon>
        <taxon>Bacillota</taxon>
        <taxon>Bacilli</taxon>
        <taxon>Lactobacillales</taxon>
        <taxon>Streptococcaceae</taxon>
        <taxon>Streptococcus</taxon>
    </lineage>
</organism>
<protein>
    <recommendedName>
        <fullName evidence="4">DUF5082 domain-containing protein</fullName>
    </recommendedName>
</protein>
<comment type="caution">
    <text evidence="2">The sequence shown here is derived from an EMBL/GenBank/DDBJ whole genome shotgun (WGS) entry which is preliminary data.</text>
</comment>
<accession>A0A081R2B8</accession>
<dbReference type="RefSeq" id="WP_042903179.1">
    <property type="nucleotide sequence ID" value="NZ_JAHMJZ010000003.1"/>
</dbReference>
<gene>
    <name evidence="2" type="ORF">SK143_2017</name>
</gene>
<keyword evidence="1" id="KW-0175">Coiled coil</keyword>
<evidence type="ECO:0000313" key="2">
    <source>
        <dbReference type="EMBL" id="KEQ49341.1"/>
    </source>
</evidence>
<dbReference type="PATRIC" id="fig|1303.44.peg.1926"/>
<evidence type="ECO:0008006" key="4">
    <source>
        <dbReference type="Google" id="ProtNLM"/>
    </source>
</evidence>
<name>A0A081R2B8_STROR</name>
<dbReference type="AlphaFoldDB" id="A0A081R2B8"/>
<evidence type="ECO:0000313" key="3">
    <source>
        <dbReference type="Proteomes" id="UP000028098"/>
    </source>
</evidence>
<dbReference type="Proteomes" id="UP000028098">
    <property type="component" value="Unassembled WGS sequence"/>
</dbReference>
<evidence type="ECO:0000256" key="1">
    <source>
        <dbReference type="SAM" id="Coils"/>
    </source>
</evidence>
<reference evidence="2 3" key="1">
    <citation type="submission" date="2014-05" db="EMBL/GenBank/DDBJ databases">
        <authorList>
            <person name="Daugherty S.C."/>
            <person name="Tallon L.J."/>
            <person name="Sadzewicz L."/>
            <person name="Kilian M."/>
            <person name="Tettelin H."/>
        </authorList>
    </citation>
    <scope>NUCLEOTIDE SEQUENCE [LARGE SCALE GENOMIC DNA]</scope>
    <source>
        <strain evidence="2 3">SK143</strain>
    </source>
</reference>